<organism evidence="1 2">
    <name type="scientific">Nannochloropsis gaditana</name>
    <dbReference type="NCBI Taxonomy" id="72520"/>
    <lineage>
        <taxon>Eukaryota</taxon>
        <taxon>Sar</taxon>
        <taxon>Stramenopiles</taxon>
        <taxon>Ochrophyta</taxon>
        <taxon>Eustigmatophyceae</taxon>
        <taxon>Eustigmatales</taxon>
        <taxon>Monodopsidaceae</taxon>
        <taxon>Nannochloropsis</taxon>
    </lineage>
</organism>
<evidence type="ECO:0000313" key="1">
    <source>
        <dbReference type="EMBL" id="EWM25195.1"/>
    </source>
</evidence>
<proteinExistence type="predicted"/>
<sequence>MGKGERTRLVAALRRRRLQEAEGREGGREGGKEGLTWIYKVSSLQFLRIFPSEASMLQTLSVYFPSSLSPSLPSSLGSSPSLSLTPTHWCMHLSCVCV</sequence>
<dbReference type="EMBL" id="AZIL01001029">
    <property type="protein sequence ID" value="EWM25195.1"/>
    <property type="molecule type" value="Genomic_DNA"/>
</dbReference>
<reference evidence="1 2" key="1">
    <citation type="journal article" date="2014" name="Mol. Plant">
        <title>Chromosome Scale Genome Assembly and Transcriptome Profiling of Nannochloropsis gaditana in Nitrogen Depletion.</title>
        <authorList>
            <person name="Corteggiani Carpinelli E."/>
            <person name="Telatin A."/>
            <person name="Vitulo N."/>
            <person name="Forcato C."/>
            <person name="D'Angelo M."/>
            <person name="Schiavon R."/>
            <person name="Vezzi A."/>
            <person name="Giacometti G.M."/>
            <person name="Morosinotto T."/>
            <person name="Valle G."/>
        </authorList>
    </citation>
    <scope>NUCLEOTIDE SEQUENCE [LARGE SCALE GENOMIC DNA]</scope>
    <source>
        <strain evidence="1 2">B-31</strain>
    </source>
</reference>
<protein>
    <submittedName>
        <fullName evidence="1">Uncharacterized protein</fullName>
    </submittedName>
</protein>
<dbReference type="Proteomes" id="UP000019335">
    <property type="component" value="Chromosome 12"/>
</dbReference>
<accession>W7TDX8</accession>
<keyword evidence="2" id="KW-1185">Reference proteome</keyword>
<dbReference type="AlphaFoldDB" id="W7TDX8"/>
<name>W7TDX8_9STRA</name>
<evidence type="ECO:0000313" key="2">
    <source>
        <dbReference type="Proteomes" id="UP000019335"/>
    </source>
</evidence>
<comment type="caution">
    <text evidence="1">The sequence shown here is derived from an EMBL/GenBank/DDBJ whole genome shotgun (WGS) entry which is preliminary data.</text>
</comment>
<gene>
    <name evidence="1" type="ORF">Naga_103372g1</name>
</gene>